<dbReference type="GO" id="GO:0003677">
    <property type="term" value="F:DNA binding"/>
    <property type="evidence" value="ECO:0007669"/>
    <property type="project" value="UniProtKB-KW"/>
</dbReference>
<dbReference type="GO" id="GO:0010045">
    <property type="term" value="P:response to nickel cation"/>
    <property type="evidence" value="ECO:0007669"/>
    <property type="project" value="InterPro"/>
</dbReference>
<keyword evidence="5 8" id="KW-0805">Transcription regulation</keyword>
<dbReference type="AlphaFoldDB" id="A0A290QBY1"/>
<accession>A0A290QBY1</accession>
<protein>
    <recommendedName>
        <fullName evidence="8">Putative nickel-responsive regulator</fullName>
    </recommendedName>
</protein>
<dbReference type="RefSeq" id="WP_096057822.1">
    <property type="nucleotide sequence ID" value="NZ_CP023344.1"/>
</dbReference>
<dbReference type="NCBIfam" id="NF002815">
    <property type="entry name" value="PRK02967.1"/>
    <property type="match status" value="1"/>
</dbReference>
<evidence type="ECO:0000259" key="10">
    <source>
        <dbReference type="Pfam" id="PF08753"/>
    </source>
</evidence>
<evidence type="ECO:0000256" key="3">
    <source>
        <dbReference type="ARBA" id="ARBA00022596"/>
    </source>
</evidence>
<evidence type="ECO:0000256" key="7">
    <source>
        <dbReference type="ARBA" id="ARBA00023163"/>
    </source>
</evidence>
<keyword evidence="4" id="KW-0479">Metal-binding</keyword>
<dbReference type="InterPro" id="IPR022988">
    <property type="entry name" value="Ni_resp_reg_NikR"/>
</dbReference>
<evidence type="ECO:0000256" key="2">
    <source>
        <dbReference type="ARBA" id="ARBA00008478"/>
    </source>
</evidence>
<evidence type="ECO:0000313" key="11">
    <source>
        <dbReference type="EMBL" id="ATC66195.1"/>
    </source>
</evidence>
<comment type="caution">
    <text evidence="8">Lacks conserved residue(s) required for the propagation of feature annotation.</text>
</comment>
<proteinExistence type="inferred from homology"/>
<dbReference type="InterPro" id="IPR010985">
    <property type="entry name" value="Ribbon_hlx_hlx"/>
</dbReference>
<organism evidence="11 12">
    <name type="scientific">Nibricoccus aquaticus</name>
    <dbReference type="NCBI Taxonomy" id="2576891"/>
    <lineage>
        <taxon>Bacteria</taxon>
        <taxon>Pseudomonadati</taxon>
        <taxon>Verrucomicrobiota</taxon>
        <taxon>Opitutia</taxon>
        <taxon>Opitutales</taxon>
        <taxon>Opitutaceae</taxon>
        <taxon>Nibricoccus</taxon>
    </lineage>
</organism>
<name>A0A290QBY1_9BACT</name>
<evidence type="ECO:0000259" key="9">
    <source>
        <dbReference type="Pfam" id="PF01402"/>
    </source>
</evidence>
<dbReference type="InterPro" id="IPR027271">
    <property type="entry name" value="Acetolactate_synth/TF_NikR_C"/>
</dbReference>
<dbReference type="CDD" id="cd22231">
    <property type="entry name" value="RHH_NikR_HicB-like"/>
    <property type="match status" value="1"/>
</dbReference>
<dbReference type="PANTHER" id="PTHR34719:SF2">
    <property type="entry name" value="NICKEL-RESPONSIVE REGULATOR"/>
    <property type="match status" value="1"/>
</dbReference>
<dbReference type="GO" id="GO:0003700">
    <property type="term" value="F:DNA-binding transcription factor activity"/>
    <property type="evidence" value="ECO:0007669"/>
    <property type="project" value="UniProtKB-UniRule"/>
</dbReference>
<dbReference type="NCBIfam" id="NF003381">
    <property type="entry name" value="PRK04460.1"/>
    <property type="match status" value="1"/>
</dbReference>
<evidence type="ECO:0000313" key="12">
    <source>
        <dbReference type="Proteomes" id="UP000217265"/>
    </source>
</evidence>
<keyword evidence="7 8" id="KW-0804">Transcription</keyword>
<sequence>MTKKKKSDKITRFSVSLPESLLDELDTMVARRGYASRSQAVAALARDGLVEYASQLGTESVAGTISLVYDHTQRGLQQRLAAIQHKYFLMVVTSMHVHLENHNYMEVLLVQGPARELQKLADELVTARGVKNGKLNLTASAMPPLL</sequence>
<dbReference type="Proteomes" id="UP000217265">
    <property type="component" value="Chromosome"/>
</dbReference>
<evidence type="ECO:0000256" key="1">
    <source>
        <dbReference type="ARBA" id="ARBA00001967"/>
    </source>
</evidence>
<evidence type="ECO:0000256" key="8">
    <source>
        <dbReference type="HAMAP-Rule" id="MF_00476"/>
    </source>
</evidence>
<dbReference type="HAMAP" id="MF_00476">
    <property type="entry name" value="NikR"/>
    <property type="match status" value="1"/>
</dbReference>
<feature type="domain" description="Ribbon-helix-helix protein CopG" evidence="9">
    <location>
        <begin position="12"/>
        <end position="49"/>
    </location>
</feature>
<dbReference type="Gene3D" id="3.30.70.1150">
    <property type="entry name" value="ACT-like. Chain A, domain 2"/>
    <property type="match status" value="1"/>
</dbReference>
<dbReference type="EMBL" id="CP023344">
    <property type="protein sequence ID" value="ATC66195.1"/>
    <property type="molecule type" value="Genomic_DNA"/>
</dbReference>
<gene>
    <name evidence="11" type="ORF">CMV30_15950</name>
</gene>
<dbReference type="InterPro" id="IPR002145">
    <property type="entry name" value="CopG"/>
</dbReference>
<dbReference type="GO" id="GO:0016151">
    <property type="term" value="F:nickel cation binding"/>
    <property type="evidence" value="ECO:0007669"/>
    <property type="project" value="UniProtKB-UniRule"/>
</dbReference>
<dbReference type="SUPFAM" id="SSF47598">
    <property type="entry name" value="Ribbon-helix-helix"/>
    <property type="match status" value="1"/>
</dbReference>
<dbReference type="NCBIfam" id="NF001884">
    <property type="entry name" value="PRK00630.1"/>
    <property type="match status" value="1"/>
</dbReference>
<dbReference type="InterPro" id="IPR014864">
    <property type="entry name" value="TF_NikR_Ni-bd_C"/>
</dbReference>
<keyword evidence="3" id="KW-0533">Nickel</keyword>
<dbReference type="NCBIfam" id="NF002169">
    <property type="entry name" value="PRK01002.1"/>
    <property type="match status" value="1"/>
</dbReference>
<evidence type="ECO:0000256" key="6">
    <source>
        <dbReference type="ARBA" id="ARBA00023125"/>
    </source>
</evidence>
<dbReference type="SUPFAM" id="SSF55021">
    <property type="entry name" value="ACT-like"/>
    <property type="match status" value="1"/>
</dbReference>
<feature type="domain" description="Transcription factor NikR nickel binding C-terminal" evidence="10">
    <location>
        <begin position="62"/>
        <end position="138"/>
    </location>
</feature>
<dbReference type="InterPro" id="IPR045865">
    <property type="entry name" value="ACT-like_dom_sf"/>
</dbReference>
<dbReference type="Pfam" id="PF01402">
    <property type="entry name" value="RHH_1"/>
    <property type="match status" value="1"/>
</dbReference>
<evidence type="ECO:0000256" key="4">
    <source>
        <dbReference type="ARBA" id="ARBA00022723"/>
    </source>
</evidence>
<keyword evidence="12" id="KW-1185">Reference proteome</keyword>
<comment type="function">
    <text evidence="8">Transcriptional regulator.</text>
</comment>
<evidence type="ECO:0000256" key="5">
    <source>
        <dbReference type="ARBA" id="ARBA00023015"/>
    </source>
</evidence>
<dbReference type="Pfam" id="PF08753">
    <property type="entry name" value="NikR_C"/>
    <property type="match status" value="1"/>
</dbReference>
<keyword evidence="6 8" id="KW-0238">DNA-binding</keyword>
<reference evidence="11 12" key="1">
    <citation type="submission" date="2017-09" db="EMBL/GenBank/DDBJ databases">
        <title>Complete genome sequence of Verrucomicrobial strain HZ-65, isolated from freshwater.</title>
        <authorList>
            <person name="Choi A."/>
        </authorList>
    </citation>
    <scope>NUCLEOTIDE SEQUENCE [LARGE SCALE GENOMIC DNA]</scope>
    <source>
        <strain evidence="11 12">HZ-65</strain>
    </source>
</reference>
<comment type="cofactor">
    <cofactor evidence="1">
        <name>Ni(2+)</name>
        <dbReference type="ChEBI" id="CHEBI:49786"/>
    </cofactor>
</comment>
<dbReference type="InterPro" id="IPR013321">
    <property type="entry name" value="Arc_rbn_hlx_hlx"/>
</dbReference>
<comment type="similarity">
    <text evidence="2 8">Belongs to the transcriptional regulatory CopG/NikR family.</text>
</comment>
<dbReference type="InterPro" id="IPR050192">
    <property type="entry name" value="CopG/NikR_regulator"/>
</dbReference>
<dbReference type="PANTHER" id="PTHR34719">
    <property type="entry name" value="NICKEL-RESPONSIVE REGULATOR"/>
    <property type="match status" value="1"/>
</dbReference>
<dbReference type="KEGG" id="vbh:CMV30_15950"/>
<dbReference type="Gene3D" id="1.10.1220.10">
    <property type="entry name" value="Met repressor-like"/>
    <property type="match status" value="1"/>
</dbReference>
<dbReference type="OrthoDB" id="9806294at2"/>